<keyword evidence="2 8" id="KW-0812">Transmembrane</keyword>
<dbReference type="PROSITE" id="PS50893">
    <property type="entry name" value="ABC_TRANSPORTER_2"/>
    <property type="match status" value="1"/>
</dbReference>
<dbReference type="InterPro" id="IPR027417">
    <property type="entry name" value="P-loop_NTPase"/>
</dbReference>
<accession>A0A1S1PF55</accession>
<evidence type="ECO:0000313" key="12">
    <source>
        <dbReference type="Proteomes" id="UP000179769"/>
    </source>
</evidence>
<dbReference type="AlphaFoldDB" id="A0A1S1PF55"/>
<dbReference type="OrthoDB" id="9806127at2"/>
<evidence type="ECO:0000256" key="4">
    <source>
        <dbReference type="ARBA" id="ARBA00022840"/>
    </source>
</evidence>
<feature type="region of interest" description="Disordered" evidence="7">
    <location>
        <begin position="1"/>
        <end position="59"/>
    </location>
</feature>
<dbReference type="EMBL" id="MAXA01000272">
    <property type="protein sequence ID" value="OHV19789.1"/>
    <property type="molecule type" value="Genomic_DNA"/>
</dbReference>
<evidence type="ECO:0000313" key="11">
    <source>
        <dbReference type="EMBL" id="OHV19789.1"/>
    </source>
</evidence>
<protein>
    <submittedName>
        <fullName evidence="11">ABC transporter ATP-binding protein</fullName>
    </submittedName>
</protein>
<feature type="domain" description="ABC transporter" evidence="9">
    <location>
        <begin position="415"/>
        <end position="657"/>
    </location>
</feature>
<dbReference type="Pfam" id="PF00005">
    <property type="entry name" value="ABC_tran"/>
    <property type="match status" value="1"/>
</dbReference>
<feature type="transmembrane region" description="Helical" evidence="8">
    <location>
        <begin position="134"/>
        <end position="158"/>
    </location>
</feature>
<evidence type="ECO:0000256" key="7">
    <source>
        <dbReference type="SAM" id="MobiDB-lite"/>
    </source>
</evidence>
<dbReference type="Proteomes" id="UP000179769">
    <property type="component" value="Unassembled WGS sequence"/>
</dbReference>
<evidence type="ECO:0000256" key="2">
    <source>
        <dbReference type="ARBA" id="ARBA00022692"/>
    </source>
</evidence>
<dbReference type="SUPFAM" id="SSF52540">
    <property type="entry name" value="P-loop containing nucleoside triphosphate hydrolases"/>
    <property type="match status" value="1"/>
</dbReference>
<feature type="domain" description="ABC transmembrane type-1" evidence="10">
    <location>
        <begin position="94"/>
        <end position="378"/>
    </location>
</feature>
<evidence type="ECO:0000256" key="3">
    <source>
        <dbReference type="ARBA" id="ARBA00022741"/>
    </source>
</evidence>
<evidence type="ECO:0000256" key="1">
    <source>
        <dbReference type="ARBA" id="ARBA00004651"/>
    </source>
</evidence>
<dbReference type="InterPro" id="IPR036640">
    <property type="entry name" value="ABC1_TM_sf"/>
</dbReference>
<evidence type="ECO:0000256" key="8">
    <source>
        <dbReference type="SAM" id="Phobius"/>
    </source>
</evidence>
<organism evidence="11 12">
    <name type="scientific">Parafrankia soli</name>
    <dbReference type="NCBI Taxonomy" id="2599596"/>
    <lineage>
        <taxon>Bacteria</taxon>
        <taxon>Bacillati</taxon>
        <taxon>Actinomycetota</taxon>
        <taxon>Actinomycetes</taxon>
        <taxon>Frankiales</taxon>
        <taxon>Frankiaceae</taxon>
        <taxon>Parafrankia</taxon>
    </lineage>
</organism>
<dbReference type="GO" id="GO:0016887">
    <property type="term" value="F:ATP hydrolysis activity"/>
    <property type="evidence" value="ECO:0007669"/>
    <property type="project" value="InterPro"/>
</dbReference>
<comment type="subcellular location">
    <subcellularLocation>
        <location evidence="1">Cell membrane</location>
        <topology evidence="1">Multi-pass membrane protein</topology>
    </subcellularLocation>
</comment>
<keyword evidence="4 11" id="KW-0067">ATP-binding</keyword>
<evidence type="ECO:0000256" key="6">
    <source>
        <dbReference type="ARBA" id="ARBA00023136"/>
    </source>
</evidence>
<evidence type="ECO:0000256" key="5">
    <source>
        <dbReference type="ARBA" id="ARBA00022989"/>
    </source>
</evidence>
<keyword evidence="12" id="KW-1185">Reference proteome</keyword>
<dbReference type="InterPro" id="IPR003593">
    <property type="entry name" value="AAA+_ATPase"/>
</dbReference>
<dbReference type="InterPro" id="IPR003439">
    <property type="entry name" value="ABC_transporter-like_ATP-bd"/>
</dbReference>
<dbReference type="CDD" id="cd03228">
    <property type="entry name" value="ABCC_MRP_Like"/>
    <property type="match status" value="1"/>
</dbReference>
<dbReference type="GO" id="GO:0005524">
    <property type="term" value="F:ATP binding"/>
    <property type="evidence" value="ECO:0007669"/>
    <property type="project" value="UniProtKB-KW"/>
</dbReference>
<dbReference type="SMART" id="SM00382">
    <property type="entry name" value="AAA"/>
    <property type="match status" value="1"/>
</dbReference>
<proteinExistence type="predicted"/>
<dbReference type="PANTHER" id="PTHR43394">
    <property type="entry name" value="ATP-DEPENDENT PERMEASE MDL1, MITOCHONDRIAL"/>
    <property type="match status" value="1"/>
</dbReference>
<evidence type="ECO:0000259" key="9">
    <source>
        <dbReference type="PROSITE" id="PS50893"/>
    </source>
</evidence>
<dbReference type="InterPro" id="IPR011527">
    <property type="entry name" value="ABC1_TM_dom"/>
</dbReference>
<dbReference type="GO" id="GO:0005886">
    <property type="term" value="C:plasma membrane"/>
    <property type="evidence" value="ECO:0007669"/>
    <property type="project" value="UniProtKB-SubCell"/>
</dbReference>
<sequence>MPVDRDPDAISLVPAQREARSRPPEGPDPGTGAPVQARDPVLTYGKEDDDTPRPWSRHDRTMERTGVLAMTRRLPGLLRLAWSLAWEADRIGLVTMVGLRVLSGLVEAAGLLAVAGALTAVLSEGPTPQRLHDAIPALVLVVGAGVVRTAISLVTSLLQSRFGPRVDRVSIVRLLDLATRTSVMSFDDPRFVDDLDAAERGAASGRQLVDNAVNVFTSGVQMVAAGSVLGVLHPLLLPLLVLSILPDGWATARSARLAHASWLGRIRKIRRQFMLRNHMTDRDCSAEIRSFGLNRFLLDEYIALARENEAEQVRVARGQALYRLTGEVVSGLALGAVYVTLVLLLNAEIMPLAAAGTAVLAIRNGRGALSSALDSLNSAFENFLYFGEYRSWIAEAARRVPTPRGDMAPAEPAVVRVDAATYTYPHTDTPALRGVTVELRRGQVVAFVGANGSGKSTLAKILAGLYEPDEGTVSWDGVDLAQVDPDSVRARVGLIPQQYTQWPMSARLNIAVGNIDRLAADGPDSVIPAATATGAAEVIEKLPYGYDTSLARQYNSGHDLSGGQWQRIACARAVYRDAPFLIADEPSAALDARAEQALFDLIREQGRDRVVLLITHRLASVRTADRIYVLDEGLVVDNGTHAELMTRPGIYQELFNLQARQFVDLPDPAAPMP</sequence>
<evidence type="ECO:0000259" key="10">
    <source>
        <dbReference type="PROSITE" id="PS50929"/>
    </source>
</evidence>
<keyword evidence="3" id="KW-0547">Nucleotide-binding</keyword>
<dbReference type="Gene3D" id="1.20.1560.10">
    <property type="entry name" value="ABC transporter type 1, transmembrane domain"/>
    <property type="match status" value="1"/>
</dbReference>
<reference evidence="12" key="1">
    <citation type="submission" date="2016-07" db="EMBL/GenBank/DDBJ databases">
        <title>Frankia sp. NRRL B-16219 Genome sequencing.</title>
        <authorList>
            <person name="Ghodhbane-Gtari F."/>
            <person name="Swanson E."/>
            <person name="Gueddou A."/>
            <person name="Louati M."/>
            <person name="Nouioui I."/>
            <person name="Hezbri K."/>
            <person name="Abebe-Akele F."/>
            <person name="Simpson S."/>
            <person name="Morris K."/>
            <person name="Thomas K."/>
            <person name="Gtari M."/>
            <person name="Tisa L.S."/>
        </authorList>
    </citation>
    <scope>NUCLEOTIDE SEQUENCE [LARGE SCALE GENOMIC DNA]</scope>
    <source>
        <strain evidence="12">NRRL B-16219</strain>
    </source>
</reference>
<dbReference type="PROSITE" id="PS50929">
    <property type="entry name" value="ABC_TM1F"/>
    <property type="match status" value="1"/>
</dbReference>
<keyword evidence="6 8" id="KW-0472">Membrane</keyword>
<dbReference type="SUPFAM" id="SSF90123">
    <property type="entry name" value="ABC transporter transmembrane region"/>
    <property type="match status" value="1"/>
</dbReference>
<dbReference type="Gene3D" id="3.40.50.300">
    <property type="entry name" value="P-loop containing nucleotide triphosphate hydrolases"/>
    <property type="match status" value="1"/>
</dbReference>
<dbReference type="PANTHER" id="PTHR43394:SF1">
    <property type="entry name" value="ATP-BINDING CASSETTE SUB-FAMILY B MEMBER 10, MITOCHONDRIAL"/>
    <property type="match status" value="1"/>
</dbReference>
<keyword evidence="5 8" id="KW-1133">Transmembrane helix</keyword>
<comment type="caution">
    <text evidence="11">The sequence shown here is derived from an EMBL/GenBank/DDBJ whole genome shotgun (WGS) entry which is preliminary data.</text>
</comment>
<dbReference type="GO" id="GO:0015421">
    <property type="term" value="F:ABC-type oligopeptide transporter activity"/>
    <property type="evidence" value="ECO:0007669"/>
    <property type="project" value="TreeGrafter"/>
</dbReference>
<dbReference type="InterPro" id="IPR039421">
    <property type="entry name" value="Type_1_exporter"/>
</dbReference>
<feature type="transmembrane region" description="Helical" evidence="8">
    <location>
        <begin position="324"/>
        <end position="345"/>
    </location>
</feature>
<name>A0A1S1PF55_9ACTN</name>
<gene>
    <name evidence="11" type="ORF">BBK14_28620</name>
</gene>
<feature type="transmembrane region" description="Helical" evidence="8">
    <location>
        <begin position="99"/>
        <end position="122"/>
    </location>
</feature>